<evidence type="ECO:0000256" key="1">
    <source>
        <dbReference type="SAM" id="MobiDB-lite"/>
    </source>
</evidence>
<feature type="region of interest" description="Disordered" evidence="1">
    <location>
        <begin position="197"/>
        <end position="558"/>
    </location>
</feature>
<feature type="compositionally biased region" description="Polar residues" evidence="1">
    <location>
        <begin position="205"/>
        <end position="215"/>
    </location>
</feature>
<evidence type="ECO:0000256" key="2">
    <source>
        <dbReference type="SAM" id="Phobius"/>
    </source>
</evidence>
<evidence type="ECO:0000313" key="3">
    <source>
        <dbReference type="EMBL" id="KAG0268321.1"/>
    </source>
</evidence>
<organism evidence="3 4">
    <name type="scientific">Actinomortierella ambigua</name>
    <dbReference type="NCBI Taxonomy" id="1343610"/>
    <lineage>
        <taxon>Eukaryota</taxon>
        <taxon>Fungi</taxon>
        <taxon>Fungi incertae sedis</taxon>
        <taxon>Mucoromycota</taxon>
        <taxon>Mortierellomycotina</taxon>
        <taxon>Mortierellomycetes</taxon>
        <taxon>Mortierellales</taxon>
        <taxon>Mortierellaceae</taxon>
        <taxon>Actinomortierella</taxon>
    </lineage>
</organism>
<feature type="region of interest" description="Disordered" evidence="1">
    <location>
        <begin position="629"/>
        <end position="755"/>
    </location>
</feature>
<comment type="caution">
    <text evidence="3">The sequence shown here is derived from an EMBL/GenBank/DDBJ whole genome shotgun (WGS) entry which is preliminary data.</text>
</comment>
<keyword evidence="2" id="KW-1133">Transmembrane helix</keyword>
<name>A0A9P6QL32_9FUNG</name>
<dbReference type="Proteomes" id="UP000807716">
    <property type="component" value="Unassembled WGS sequence"/>
</dbReference>
<dbReference type="OrthoDB" id="2449343at2759"/>
<feature type="compositionally biased region" description="Low complexity" evidence="1">
    <location>
        <begin position="546"/>
        <end position="558"/>
    </location>
</feature>
<feature type="compositionally biased region" description="Pro residues" evidence="1">
    <location>
        <begin position="356"/>
        <end position="372"/>
    </location>
</feature>
<dbReference type="AlphaFoldDB" id="A0A9P6QL32"/>
<dbReference type="EMBL" id="JAAAJB010000054">
    <property type="protein sequence ID" value="KAG0268321.1"/>
    <property type="molecule type" value="Genomic_DNA"/>
</dbReference>
<feature type="compositionally biased region" description="Polar residues" evidence="1">
    <location>
        <begin position="233"/>
        <end position="248"/>
    </location>
</feature>
<feature type="compositionally biased region" description="Gly residues" evidence="1">
    <location>
        <begin position="512"/>
        <end position="545"/>
    </location>
</feature>
<feature type="region of interest" description="Disordered" evidence="1">
    <location>
        <begin position="161"/>
        <end position="183"/>
    </location>
</feature>
<feature type="compositionally biased region" description="Polar residues" evidence="1">
    <location>
        <begin position="333"/>
        <end position="345"/>
    </location>
</feature>
<evidence type="ECO:0000313" key="4">
    <source>
        <dbReference type="Proteomes" id="UP000807716"/>
    </source>
</evidence>
<feature type="compositionally biased region" description="Low complexity" evidence="1">
    <location>
        <begin position="713"/>
        <end position="726"/>
    </location>
</feature>
<feature type="compositionally biased region" description="Low complexity" evidence="1">
    <location>
        <begin position="257"/>
        <end position="269"/>
    </location>
</feature>
<proteinExistence type="predicted"/>
<keyword evidence="2" id="KW-0472">Membrane</keyword>
<feature type="compositionally biased region" description="Polar residues" evidence="1">
    <location>
        <begin position="447"/>
        <end position="462"/>
    </location>
</feature>
<keyword evidence="2" id="KW-0812">Transmembrane</keyword>
<feature type="compositionally biased region" description="Gly residues" evidence="1">
    <location>
        <begin position="272"/>
        <end position="281"/>
    </location>
</feature>
<feature type="transmembrane region" description="Helical" evidence="2">
    <location>
        <begin position="57"/>
        <end position="79"/>
    </location>
</feature>
<reference evidence="3" key="1">
    <citation type="journal article" date="2020" name="Fungal Divers.">
        <title>Resolving the Mortierellaceae phylogeny through synthesis of multi-gene phylogenetics and phylogenomics.</title>
        <authorList>
            <person name="Vandepol N."/>
            <person name="Liber J."/>
            <person name="Desiro A."/>
            <person name="Na H."/>
            <person name="Kennedy M."/>
            <person name="Barry K."/>
            <person name="Grigoriev I.V."/>
            <person name="Miller A.N."/>
            <person name="O'Donnell K."/>
            <person name="Stajich J.E."/>
            <person name="Bonito G."/>
        </authorList>
    </citation>
    <scope>NUCLEOTIDE SEQUENCE</scope>
    <source>
        <strain evidence="3">BC1065</strain>
    </source>
</reference>
<sequence length="755" mass="77795">MHSAAPTKPVQRPRQLVPLPRQMALFHHGTTVTSATGPSSTPYSNQLPPAGNTTTMVIISLAVVISLLGGVVCVVCWLLRRRTHKRRMNIAAVKGAKNGGSNGNGNGGGGAWGIFGHETDGGIGVVKAVNYTPSNKRLSVAIEEEKQFLQQVHELRRTSTLSMGTGAGTGTLHGSGFESSHGGEKMVENYRHSGDLSSLPIELPPSTNTTATIITPSLDIMHPSDLEGRRRSNISVRSSTPSQFRHSQNPPPHPSAHRASSISHNNNPPYGGPGGAGGGGVRDPYYPYGGMTSGPTSRAQSPIHGYHPGRGSMDALDSVSGGGGGHGEFYSAPITTSESFRNSQYDRPYDPSGGMSPPPSMPSSPYFGSPPPPHHHHHHHSATPSPYGYSHPHHQGGRPVSSDAMLGSRPSSMVPGSPYIPPPPPHHHHHQQQQQHPHPHNPHHRYSQQLPSPHLSYQQSPGGPQPMDRSKTVSYRHSQPYPVGMMTFQPSSPYQPSPLSPGALHPQTGTAVYGGLGVPSGADGGGGGGSGSASGSTNGGAGGHGASDSETIASSSSSAVSKAGSNAAVMIRPKGVGNVVGGGSSHTLLSVSGGHGGGTAPSSALQQTVTGTLASTSSFFSMSSNGSSLALAGSSSVGGGSTGMTRPIESTTSSSTAQKSQHHHHLSPRTSMELSSESTGRRRTNSTSGGGAAAVTIAPPPTQLQQPLKAPPTSSSSSGETHSSSGVCLPTSESKEELTEEAVMEESFQITIPQA</sequence>
<gene>
    <name evidence="3" type="ORF">DFQ27_007057</name>
</gene>
<keyword evidence="4" id="KW-1185">Reference proteome</keyword>
<protein>
    <submittedName>
        <fullName evidence="3">Uncharacterized protein</fullName>
    </submittedName>
</protein>
<feature type="compositionally biased region" description="Basic residues" evidence="1">
    <location>
        <begin position="425"/>
        <end position="446"/>
    </location>
</feature>
<accession>A0A9P6QL32</accession>